<reference evidence="1" key="1">
    <citation type="submission" date="2022-05" db="EMBL/GenBank/DDBJ databases">
        <authorList>
            <person name="Cao W."/>
            <person name="Jia N."/>
            <person name="Lam T.T.-Y."/>
            <person name="Ni X."/>
            <person name="Liu J."/>
        </authorList>
    </citation>
    <scope>NUCLEOTIDE SEQUENCE</scope>
    <source>
        <strain evidence="1">TIGMIC 1</strain>
    </source>
</reference>
<sequence length="212" mass="24087">MSREMVLYVTGEESVAERAGFFGHVKELSVIGETKPGRDTQPGEEVDEDEEARERWHCWCHGYYVGARRCGNGKNVSAMSNDERWELHDRLSHADWNGWSARKLFAWFGDAQMEIDVRVGIVKSGGALRQADGKKQSIVRGAAQKAYWLRTGHNWKNRGWLVPTGSSETKVSEALEANYLLFPAMRKEYLEEHFGGEVAESIMESVFPVYPE</sequence>
<proteinExistence type="predicted"/>
<name>A0A9E7V1T0_9VIRU</name>
<accession>A0A9E7V1T0</accession>
<dbReference type="EMBL" id="ON746378">
    <property type="protein sequence ID" value="UYL95306.1"/>
    <property type="molecule type" value="Genomic_RNA"/>
</dbReference>
<organism evidence="1">
    <name type="scientific">Zhangzhou Chrys tick virus 3</name>
    <dbReference type="NCBI Taxonomy" id="2972088"/>
    <lineage>
        <taxon>Viruses</taxon>
        <taxon>Riboviria</taxon>
        <taxon>Orthornavirae</taxon>
        <taxon>Duplornaviricota</taxon>
        <taxon>Chrymotiviricetes</taxon>
        <taxon>Ghabrivirales</taxon>
        <taxon>Alphatotivirineae</taxon>
        <taxon>Chrysoviridae</taxon>
    </lineage>
</organism>
<protein>
    <submittedName>
        <fullName evidence="1">Uncharacterized protein</fullName>
    </submittedName>
</protein>
<evidence type="ECO:0000313" key="1">
    <source>
        <dbReference type="EMBL" id="UYL95306.1"/>
    </source>
</evidence>